<feature type="domain" description="Solute-binding protein family 3/N-terminal" evidence="5">
    <location>
        <begin position="50"/>
        <end position="287"/>
    </location>
</feature>
<dbReference type="RefSeq" id="WP_105059978.1">
    <property type="nucleotide sequence ID" value="NZ_MSCJ01000001.1"/>
</dbReference>
<dbReference type="Gene3D" id="3.40.190.10">
    <property type="entry name" value="Periplasmic binding protein-like II"/>
    <property type="match status" value="2"/>
</dbReference>
<evidence type="ECO:0000256" key="2">
    <source>
        <dbReference type="ARBA" id="ARBA00010333"/>
    </source>
</evidence>
<keyword evidence="4" id="KW-0998">Cell outer membrane</keyword>
<dbReference type="AlphaFoldDB" id="A0A2S7VWZ6"/>
<evidence type="ECO:0000256" key="4">
    <source>
        <dbReference type="ARBA" id="ARBA00023237"/>
    </source>
</evidence>
<comment type="subcellular location">
    <subcellularLocation>
        <location evidence="1">Cell outer membrane</location>
        <topology evidence="1">Peripheral membrane protein</topology>
    </subcellularLocation>
</comment>
<evidence type="ECO:0000256" key="1">
    <source>
        <dbReference type="ARBA" id="ARBA00004339"/>
    </source>
</evidence>
<dbReference type="SUPFAM" id="SSF53850">
    <property type="entry name" value="Periplasmic binding protein-like II"/>
    <property type="match status" value="1"/>
</dbReference>
<evidence type="ECO:0000259" key="5">
    <source>
        <dbReference type="SMART" id="SM00062"/>
    </source>
</evidence>
<proteinExistence type="inferred from homology"/>
<dbReference type="SMART" id="SM00062">
    <property type="entry name" value="PBPb"/>
    <property type="match status" value="1"/>
</dbReference>
<dbReference type="EMBL" id="MSCJ01000001">
    <property type="protein sequence ID" value="PQJ66632.1"/>
    <property type="molecule type" value="Genomic_DNA"/>
</dbReference>
<gene>
    <name evidence="6" type="ORF">BTO08_03915</name>
</gene>
<keyword evidence="3" id="KW-0732">Signal</keyword>
<comment type="caution">
    <text evidence="6">The sequence shown here is derived from an EMBL/GenBank/DDBJ whole genome shotgun (WGS) entry which is preliminary data.</text>
</comment>
<dbReference type="Pfam" id="PF01464">
    <property type="entry name" value="SLT"/>
    <property type="match status" value="1"/>
</dbReference>
<dbReference type="SUPFAM" id="SSF53955">
    <property type="entry name" value="Lysozyme-like"/>
    <property type="match status" value="1"/>
</dbReference>
<dbReference type="Proteomes" id="UP000238730">
    <property type="component" value="Unassembled WGS sequence"/>
</dbReference>
<dbReference type="PANTHER" id="PTHR35936">
    <property type="entry name" value="MEMBRANE-BOUND LYTIC MUREIN TRANSGLYCOSYLASE F"/>
    <property type="match status" value="1"/>
</dbReference>
<evidence type="ECO:0000313" key="7">
    <source>
        <dbReference type="Proteomes" id="UP000238730"/>
    </source>
</evidence>
<dbReference type="CDD" id="cd01009">
    <property type="entry name" value="PBP2_YfhD_N"/>
    <property type="match status" value="1"/>
</dbReference>
<dbReference type="InterPro" id="IPR001638">
    <property type="entry name" value="Solute-binding_3/MltF_N"/>
</dbReference>
<dbReference type="OrthoDB" id="9815002at2"/>
<accession>A0A2S7VWZ6</accession>
<dbReference type="GO" id="GO:0009279">
    <property type="term" value="C:cell outer membrane"/>
    <property type="evidence" value="ECO:0007669"/>
    <property type="project" value="UniProtKB-SubCell"/>
</dbReference>
<protein>
    <submittedName>
        <fullName evidence="6">Lytic transglycosylase F</fullName>
    </submittedName>
</protein>
<dbReference type="PANTHER" id="PTHR35936:SF19">
    <property type="entry name" value="AMINO-ACID-BINDING PROTEIN YXEM-RELATED"/>
    <property type="match status" value="1"/>
</dbReference>
<name>A0A2S7VWZ6_PHOAN</name>
<dbReference type="CDD" id="cd13403">
    <property type="entry name" value="MLTF-like"/>
    <property type="match status" value="1"/>
</dbReference>
<sequence length="488" mass="56886">MNVRLKRLLLPLWVYLALLFTSSTTLGLALSPLTGPTYTGDLSVLEKKRVLRVLVSADLGFYYIEDGLPKGIIAELLHHFELDIHKTYPKLNIQVIPVHRDQLIKFLIAGHGDLAVANLTITEQRKKQVAFSEPVLSNISEVIINNIDSPEITKIEQLSDQEIWVRKSSSYYQSLLEVNNRLLLQRLAPMKIHFIEETLQDYELLEMVNLGLMNMTVLDDHKMKIWNKILPKLRMNSAFVLRKNGEIAWAMRKDNPKLMKLVNRYIEQIKSGTLLGNVVYNKYLDNQGWITNLLSHNNIDKMEKLSDLFFKYSTEYDFDYLMMMAQGFQESGLNQHKVSNKGAVGIMQVLPSTARDRYINIPNIYISSNNVHAGIKYMRYIQNNYLNDNRLTFDNKIYMTLASYNAGPGNIRKMRRYAKEKGYNPDIWFNNVEIITRKHIGKQPIVYVTNINRYYIVYKQLMRLKKHREKSIRPFVPPYRFNAPTILE</sequence>
<reference evidence="6 7" key="1">
    <citation type="submission" date="2016-12" db="EMBL/GenBank/DDBJ databases">
        <title>Diversity of luminous bacteria.</title>
        <authorList>
            <person name="Yoshizawa S."/>
            <person name="Kogure K."/>
        </authorList>
    </citation>
    <scope>NUCLEOTIDE SEQUENCE [LARGE SCALE GENOMIC DNA]</scope>
    <source>
        <strain evidence="6 7">LC1-200</strain>
    </source>
</reference>
<dbReference type="Gene3D" id="1.10.530.10">
    <property type="match status" value="1"/>
</dbReference>
<dbReference type="InterPro" id="IPR008258">
    <property type="entry name" value="Transglycosylase_SLT_dom_1"/>
</dbReference>
<comment type="similarity">
    <text evidence="2">Belongs to the bacterial solute-binding protein 3 family.</text>
</comment>
<evidence type="ECO:0000256" key="3">
    <source>
        <dbReference type="ARBA" id="ARBA00022729"/>
    </source>
</evidence>
<organism evidence="6 7">
    <name type="scientific">Photobacterium angustum</name>
    <dbReference type="NCBI Taxonomy" id="661"/>
    <lineage>
        <taxon>Bacteria</taxon>
        <taxon>Pseudomonadati</taxon>
        <taxon>Pseudomonadota</taxon>
        <taxon>Gammaproteobacteria</taxon>
        <taxon>Vibrionales</taxon>
        <taxon>Vibrionaceae</taxon>
        <taxon>Photobacterium</taxon>
    </lineage>
</organism>
<evidence type="ECO:0000313" key="6">
    <source>
        <dbReference type="EMBL" id="PQJ66632.1"/>
    </source>
</evidence>
<dbReference type="Pfam" id="PF00497">
    <property type="entry name" value="SBP_bac_3"/>
    <property type="match status" value="1"/>
</dbReference>
<dbReference type="InterPro" id="IPR023346">
    <property type="entry name" value="Lysozyme-like_dom_sf"/>
</dbReference>
<keyword evidence="4" id="KW-0472">Membrane</keyword>